<dbReference type="CTD" id="20206461"/>
<gene>
    <name evidence="3" type="primary">20206461</name>
    <name evidence="2" type="ORF">HELRODRAFT_177814</name>
</gene>
<protein>
    <submittedName>
        <fullName evidence="2 3">Uncharacterized protein</fullName>
    </submittedName>
</protein>
<dbReference type="KEGG" id="hro:HELRODRAFT_177814"/>
<proteinExistence type="predicted"/>
<organism evidence="3 4">
    <name type="scientific">Helobdella robusta</name>
    <name type="common">Californian leech</name>
    <dbReference type="NCBI Taxonomy" id="6412"/>
    <lineage>
        <taxon>Eukaryota</taxon>
        <taxon>Metazoa</taxon>
        <taxon>Spiralia</taxon>
        <taxon>Lophotrochozoa</taxon>
        <taxon>Annelida</taxon>
        <taxon>Clitellata</taxon>
        <taxon>Hirudinea</taxon>
        <taxon>Rhynchobdellida</taxon>
        <taxon>Glossiphoniidae</taxon>
        <taxon>Helobdella</taxon>
    </lineage>
</organism>
<feature type="signal peptide" evidence="1">
    <location>
        <begin position="1"/>
        <end position="20"/>
    </location>
</feature>
<evidence type="ECO:0000313" key="3">
    <source>
        <dbReference type="EnsemblMetazoa" id="HelroP177814"/>
    </source>
</evidence>
<dbReference type="HOGENOM" id="CLU_2029174_0_0_1"/>
<accession>T1FCB2</accession>
<dbReference type="RefSeq" id="XP_009024209.1">
    <property type="nucleotide sequence ID" value="XM_009025961.1"/>
</dbReference>
<dbReference type="EMBL" id="KB097304">
    <property type="protein sequence ID" value="ESN97752.1"/>
    <property type="molecule type" value="Genomic_DNA"/>
</dbReference>
<feature type="chain" id="PRO_5010980507" evidence="1">
    <location>
        <begin position="21"/>
        <end position="129"/>
    </location>
</feature>
<dbReference type="EnsemblMetazoa" id="HelroT177814">
    <property type="protein sequence ID" value="HelroP177814"/>
    <property type="gene ID" value="HelroG177814"/>
</dbReference>
<evidence type="ECO:0000313" key="2">
    <source>
        <dbReference type="EMBL" id="ESN97752.1"/>
    </source>
</evidence>
<keyword evidence="1" id="KW-0732">Signal</keyword>
<name>T1FCB2_HELRO</name>
<dbReference type="GeneID" id="20206461"/>
<dbReference type="Proteomes" id="UP000015101">
    <property type="component" value="Unassembled WGS sequence"/>
</dbReference>
<evidence type="ECO:0000313" key="4">
    <source>
        <dbReference type="Proteomes" id="UP000015101"/>
    </source>
</evidence>
<dbReference type="InParanoid" id="T1FCB2"/>
<reference evidence="2 4" key="2">
    <citation type="journal article" date="2013" name="Nature">
        <title>Insights into bilaterian evolution from three spiralian genomes.</title>
        <authorList>
            <person name="Simakov O."/>
            <person name="Marletaz F."/>
            <person name="Cho S.J."/>
            <person name="Edsinger-Gonzales E."/>
            <person name="Havlak P."/>
            <person name="Hellsten U."/>
            <person name="Kuo D.H."/>
            <person name="Larsson T."/>
            <person name="Lv J."/>
            <person name="Arendt D."/>
            <person name="Savage R."/>
            <person name="Osoegawa K."/>
            <person name="de Jong P."/>
            <person name="Grimwood J."/>
            <person name="Chapman J.A."/>
            <person name="Shapiro H."/>
            <person name="Aerts A."/>
            <person name="Otillar R.P."/>
            <person name="Terry A.Y."/>
            <person name="Boore J.L."/>
            <person name="Grigoriev I.V."/>
            <person name="Lindberg D.R."/>
            <person name="Seaver E.C."/>
            <person name="Weisblat D.A."/>
            <person name="Putnam N.H."/>
            <person name="Rokhsar D.S."/>
        </authorList>
    </citation>
    <scope>NUCLEOTIDE SEQUENCE</scope>
</reference>
<keyword evidence="4" id="KW-1185">Reference proteome</keyword>
<dbReference type="EMBL" id="AMQM01006197">
    <property type="status" value="NOT_ANNOTATED_CDS"/>
    <property type="molecule type" value="Genomic_DNA"/>
</dbReference>
<sequence>MKSFLCVLLVCLLQIHSGASKEAECPKSFKYTVQLDKQGNKADVDIPFTARDGDKCSYKTNNWSVIEGKLPEKAGGKIVWVKDSGKFQSENWVYFLDVFTGQWICPKYCVHSMIDDVDYAVCKKIRVLI</sequence>
<reference evidence="3" key="3">
    <citation type="submission" date="2015-06" db="UniProtKB">
        <authorList>
            <consortium name="EnsemblMetazoa"/>
        </authorList>
    </citation>
    <scope>IDENTIFICATION</scope>
</reference>
<dbReference type="AlphaFoldDB" id="T1FCB2"/>
<reference evidence="4" key="1">
    <citation type="submission" date="2012-12" db="EMBL/GenBank/DDBJ databases">
        <authorList>
            <person name="Hellsten U."/>
            <person name="Grimwood J."/>
            <person name="Chapman J.A."/>
            <person name="Shapiro H."/>
            <person name="Aerts A."/>
            <person name="Otillar R.P."/>
            <person name="Terry A.Y."/>
            <person name="Boore J.L."/>
            <person name="Simakov O."/>
            <person name="Marletaz F."/>
            <person name="Cho S.-J."/>
            <person name="Edsinger-Gonzales E."/>
            <person name="Havlak P."/>
            <person name="Kuo D.-H."/>
            <person name="Larsson T."/>
            <person name="Lv J."/>
            <person name="Arendt D."/>
            <person name="Savage R."/>
            <person name="Osoegawa K."/>
            <person name="de Jong P."/>
            <person name="Lindberg D.R."/>
            <person name="Seaver E.C."/>
            <person name="Weisblat D.A."/>
            <person name="Putnam N.H."/>
            <person name="Grigoriev I.V."/>
            <person name="Rokhsar D.S."/>
        </authorList>
    </citation>
    <scope>NUCLEOTIDE SEQUENCE</scope>
</reference>
<evidence type="ECO:0000256" key="1">
    <source>
        <dbReference type="SAM" id="SignalP"/>
    </source>
</evidence>